<dbReference type="InterPro" id="IPR012337">
    <property type="entry name" value="RNaseH-like_sf"/>
</dbReference>
<dbReference type="InterPro" id="IPR025948">
    <property type="entry name" value="HTH-like_dom"/>
</dbReference>
<reference evidence="2 3" key="1">
    <citation type="submission" date="2021-06" db="EMBL/GenBank/DDBJ databases">
        <title>50 bacteria genomes isolated from Dapeng, Shenzhen, China.</title>
        <authorList>
            <person name="Zheng W."/>
            <person name="Yu S."/>
            <person name="Huang Y."/>
        </authorList>
    </citation>
    <scope>NUCLEOTIDE SEQUENCE [LARGE SCALE GENOMIC DNA]</scope>
    <source>
        <strain evidence="2 3">DP1N14-2</strain>
    </source>
</reference>
<organism evidence="2 3">
    <name type="scientific">Leisingera daeponensis</name>
    <dbReference type="NCBI Taxonomy" id="405746"/>
    <lineage>
        <taxon>Bacteria</taxon>
        <taxon>Pseudomonadati</taxon>
        <taxon>Pseudomonadota</taxon>
        <taxon>Alphaproteobacteria</taxon>
        <taxon>Rhodobacterales</taxon>
        <taxon>Roseobacteraceae</taxon>
        <taxon>Leisingera</taxon>
    </lineage>
</organism>
<dbReference type="InterPro" id="IPR001584">
    <property type="entry name" value="Integrase_cat-core"/>
</dbReference>
<dbReference type="InterPro" id="IPR050900">
    <property type="entry name" value="Transposase_IS3/IS150/IS904"/>
</dbReference>
<dbReference type="Gene3D" id="3.30.420.10">
    <property type="entry name" value="Ribonuclease H-like superfamily/Ribonuclease H"/>
    <property type="match status" value="1"/>
</dbReference>
<dbReference type="NCBIfam" id="NF033516">
    <property type="entry name" value="transpos_IS3"/>
    <property type="match status" value="1"/>
</dbReference>
<dbReference type="SUPFAM" id="SSF53098">
    <property type="entry name" value="Ribonuclease H-like"/>
    <property type="match status" value="1"/>
</dbReference>
<dbReference type="InterPro" id="IPR048020">
    <property type="entry name" value="Transpos_IS3"/>
</dbReference>
<evidence type="ECO:0000313" key="3">
    <source>
        <dbReference type="Proteomes" id="UP000766629"/>
    </source>
</evidence>
<dbReference type="Pfam" id="PF00665">
    <property type="entry name" value="rve"/>
    <property type="match status" value="1"/>
</dbReference>
<dbReference type="RefSeq" id="WP_222509938.1">
    <property type="nucleotide sequence ID" value="NZ_JAHVJA010000016.1"/>
</dbReference>
<dbReference type="PANTHER" id="PTHR46889">
    <property type="entry name" value="TRANSPOSASE INSF FOR INSERTION SEQUENCE IS3B-RELATED"/>
    <property type="match status" value="1"/>
</dbReference>
<dbReference type="InterPro" id="IPR036397">
    <property type="entry name" value="RNaseH_sf"/>
</dbReference>
<protein>
    <submittedName>
        <fullName evidence="2">IS3 family transposase</fullName>
    </submittedName>
</protein>
<dbReference type="Proteomes" id="UP000766629">
    <property type="component" value="Unassembled WGS sequence"/>
</dbReference>
<evidence type="ECO:0000259" key="1">
    <source>
        <dbReference type="PROSITE" id="PS50994"/>
    </source>
</evidence>
<name>A0ABS7NLE1_9RHOB</name>
<accession>A0ABS7NLE1</accession>
<gene>
    <name evidence="2" type="ORF">KUV26_21490</name>
</gene>
<dbReference type="EMBL" id="JAHVJA010000016">
    <property type="protein sequence ID" value="MBY6142015.1"/>
    <property type="molecule type" value="Genomic_DNA"/>
</dbReference>
<dbReference type="Pfam" id="PF13276">
    <property type="entry name" value="HTH_21"/>
    <property type="match status" value="1"/>
</dbReference>
<comment type="caution">
    <text evidence="2">The sequence shown here is derived from an EMBL/GenBank/DDBJ whole genome shotgun (WGS) entry which is preliminary data.</text>
</comment>
<dbReference type="Pfam" id="PF13333">
    <property type="entry name" value="rve_2"/>
    <property type="match status" value="1"/>
</dbReference>
<feature type="domain" description="Integrase catalytic" evidence="1">
    <location>
        <begin position="131"/>
        <end position="294"/>
    </location>
</feature>
<sequence length="299" mass="34199">MNAKRAFVAAHKTVYPIAQLCRLVGIARSWLYSFVQSQPARDQRQKRRADRDAELLPKIKVAFSQSKKRYGSKRVYQDLKADGEEVSERRVARIMRENNVSPCLHKRRKPRTTDSNHSLKSSPNLLEQKFGCTVPNRVWLADITYVDTDEGWLYVAALKDMATREIVGWAMDDHLRPELCCDALNMALGRRGPVPGLNHHSDRGVQYAGGEYRKSLGAAGIKQSMSRTGECLDNAPMESFFASLKKELVHRERFKTRAQAKAAIFEYIEVFYNRQRRHSAIGYQTPAQVYETMTWKSAA</sequence>
<evidence type="ECO:0000313" key="2">
    <source>
        <dbReference type="EMBL" id="MBY6142015.1"/>
    </source>
</evidence>
<dbReference type="PROSITE" id="PS50994">
    <property type="entry name" value="INTEGRASE"/>
    <property type="match status" value="1"/>
</dbReference>
<dbReference type="PANTHER" id="PTHR46889:SF4">
    <property type="entry name" value="TRANSPOSASE INSO FOR INSERTION SEQUENCE ELEMENT IS911B-RELATED"/>
    <property type="match status" value="1"/>
</dbReference>
<proteinExistence type="predicted"/>
<keyword evidence="3" id="KW-1185">Reference proteome</keyword>